<feature type="region of interest" description="Disordered" evidence="1">
    <location>
        <begin position="1"/>
        <end position="22"/>
    </location>
</feature>
<keyword evidence="3" id="KW-1185">Reference proteome</keyword>
<dbReference type="Proteomes" id="UP000673691">
    <property type="component" value="Unassembled WGS sequence"/>
</dbReference>
<reference evidence="2 3" key="1">
    <citation type="journal article" name="Sci. Rep.">
        <title>Genome-scale phylogenetic analyses confirm Olpidium as the closest living zoosporic fungus to the non-flagellated, terrestrial fungi.</title>
        <authorList>
            <person name="Chang Y."/>
            <person name="Rochon D."/>
            <person name="Sekimoto S."/>
            <person name="Wang Y."/>
            <person name="Chovatia M."/>
            <person name="Sandor L."/>
            <person name="Salamov A."/>
            <person name="Grigoriev I.V."/>
            <person name="Stajich J.E."/>
            <person name="Spatafora J.W."/>
        </authorList>
    </citation>
    <scope>NUCLEOTIDE SEQUENCE [LARGE SCALE GENOMIC DNA]</scope>
    <source>
        <strain evidence="2">S191</strain>
    </source>
</reference>
<name>A0A8H7ZYN4_9FUNG</name>
<dbReference type="AlphaFoldDB" id="A0A8H7ZYN4"/>
<dbReference type="EMBL" id="JAEFCI010003157">
    <property type="protein sequence ID" value="KAG5461770.1"/>
    <property type="molecule type" value="Genomic_DNA"/>
</dbReference>
<evidence type="ECO:0000313" key="2">
    <source>
        <dbReference type="EMBL" id="KAG5461770.1"/>
    </source>
</evidence>
<accession>A0A8H7ZYN4</accession>
<organism evidence="2 3">
    <name type="scientific">Olpidium bornovanus</name>
    <dbReference type="NCBI Taxonomy" id="278681"/>
    <lineage>
        <taxon>Eukaryota</taxon>
        <taxon>Fungi</taxon>
        <taxon>Fungi incertae sedis</taxon>
        <taxon>Olpidiomycota</taxon>
        <taxon>Olpidiomycotina</taxon>
        <taxon>Olpidiomycetes</taxon>
        <taxon>Olpidiales</taxon>
        <taxon>Olpidiaceae</taxon>
        <taxon>Olpidium</taxon>
    </lineage>
</organism>
<comment type="caution">
    <text evidence="2">The sequence shown here is derived from an EMBL/GenBank/DDBJ whole genome shotgun (WGS) entry which is preliminary data.</text>
</comment>
<evidence type="ECO:0000256" key="1">
    <source>
        <dbReference type="SAM" id="MobiDB-lite"/>
    </source>
</evidence>
<gene>
    <name evidence="2" type="ORF">BJ554DRAFT_5979</name>
</gene>
<sequence>MRRHLVNNPDFASPFRATPGTKPTCPQAGFAALASVRRTGCTYRPGPF</sequence>
<evidence type="ECO:0000313" key="3">
    <source>
        <dbReference type="Proteomes" id="UP000673691"/>
    </source>
</evidence>
<protein>
    <submittedName>
        <fullName evidence="2">Uncharacterized protein</fullName>
    </submittedName>
</protein>
<proteinExistence type="predicted"/>